<dbReference type="PANTHER" id="PTHR37523:SF1">
    <property type="entry name" value="CALCINEURIN-LIKE PHOSPHOESTERASE DOMAIN-CONTAINING PROTEIN"/>
    <property type="match status" value="1"/>
</dbReference>
<dbReference type="Proteomes" id="UP000460272">
    <property type="component" value="Unassembled WGS sequence"/>
</dbReference>
<proteinExistence type="predicted"/>
<sequence>MRIYFATDIHGSEVCWRKFLNAGRFYHADVLILGGDVTGKAVVPVVAAAGGYRVRQFAGDRVLSAAETADMETRIMDMGFYPYRTTDDELDEIWDDPAAVHRVFLSVMRETLERWLYIAEERLSGTGIRLYAMTGNDDPPELQGMLRDSTVLTETEDRLLDIGEGVSMVSYGYSNRTPWHTPRELDDDELERRLEKLAAQVRRPERAIFNFHVPPARTAIDKAPALDGSLKPVVKGGTVQMQSVGSEGVRRVLERYEPMLGLHGHIHESRGAVRLGRTLAINPGSEYGDGVLCGALLEVDGKRGVRHYQLPTG</sequence>
<dbReference type="InterPro" id="IPR029052">
    <property type="entry name" value="Metallo-depent_PP-like"/>
</dbReference>
<gene>
    <name evidence="1" type="ORF">EAS64_41660</name>
</gene>
<dbReference type="Gene3D" id="3.60.21.10">
    <property type="match status" value="1"/>
</dbReference>
<organism evidence="1 2">
    <name type="scientific">Trebonia kvetii</name>
    <dbReference type="NCBI Taxonomy" id="2480626"/>
    <lineage>
        <taxon>Bacteria</taxon>
        <taxon>Bacillati</taxon>
        <taxon>Actinomycetota</taxon>
        <taxon>Actinomycetes</taxon>
        <taxon>Streptosporangiales</taxon>
        <taxon>Treboniaceae</taxon>
        <taxon>Trebonia</taxon>
    </lineage>
</organism>
<dbReference type="EMBL" id="RPFW01000013">
    <property type="protein sequence ID" value="TVY99131.1"/>
    <property type="molecule type" value="Genomic_DNA"/>
</dbReference>
<reference evidence="1 2" key="1">
    <citation type="submission" date="2018-11" db="EMBL/GenBank/DDBJ databases">
        <title>Trebonia kvetii gen.nov., sp.nov., a novel acidophilic actinobacterium, and proposal of the new actinobacterial family Treboniaceae fam. nov.</title>
        <authorList>
            <person name="Rapoport D."/>
            <person name="Sagova-Mareckova M."/>
            <person name="Sedlacek I."/>
            <person name="Provaznik J."/>
            <person name="Kralova S."/>
            <person name="Pavlinic D."/>
            <person name="Benes V."/>
            <person name="Kopecky J."/>
        </authorList>
    </citation>
    <scope>NUCLEOTIDE SEQUENCE [LARGE SCALE GENOMIC DNA]</scope>
    <source>
        <strain evidence="1 2">15Tr583</strain>
    </source>
</reference>
<protein>
    <submittedName>
        <fullName evidence="1">Metallophosphoesterase</fullName>
    </submittedName>
</protein>
<accession>A0A6P2BM13</accession>
<evidence type="ECO:0000313" key="1">
    <source>
        <dbReference type="EMBL" id="TVY99131.1"/>
    </source>
</evidence>
<comment type="caution">
    <text evidence="1">The sequence shown here is derived from an EMBL/GenBank/DDBJ whole genome shotgun (WGS) entry which is preliminary data.</text>
</comment>
<dbReference type="SUPFAM" id="SSF56300">
    <property type="entry name" value="Metallo-dependent phosphatases"/>
    <property type="match status" value="1"/>
</dbReference>
<keyword evidence="2" id="KW-1185">Reference proteome</keyword>
<dbReference type="OrthoDB" id="332939at2"/>
<dbReference type="AlphaFoldDB" id="A0A6P2BM13"/>
<evidence type="ECO:0000313" key="2">
    <source>
        <dbReference type="Proteomes" id="UP000460272"/>
    </source>
</evidence>
<dbReference type="PANTHER" id="PTHR37523">
    <property type="entry name" value="METALLOPHOSPHOESTERASE"/>
    <property type="match status" value="1"/>
</dbReference>
<name>A0A6P2BM13_9ACTN</name>